<name>A0A2K4W404_PSESX</name>
<gene>
    <name evidence="1" type="ORF">ALP29_200674</name>
</gene>
<protein>
    <submittedName>
        <fullName evidence="1">Uncharacterized protein</fullName>
    </submittedName>
</protein>
<organism evidence="1 2">
    <name type="scientific">Pseudomonas syringae pv. avii</name>
    <dbReference type="NCBI Taxonomy" id="663959"/>
    <lineage>
        <taxon>Bacteria</taxon>
        <taxon>Pseudomonadati</taxon>
        <taxon>Pseudomonadota</taxon>
        <taxon>Gammaproteobacteria</taxon>
        <taxon>Pseudomonadales</taxon>
        <taxon>Pseudomonadaceae</taxon>
        <taxon>Pseudomonas</taxon>
        <taxon>Pseudomonas syringae</taxon>
    </lineage>
</organism>
<dbReference type="AlphaFoldDB" id="A0A2K4W404"/>
<sequence length="108" mass="11991">MTNTFNGRSPFLISQSLRRPLFHRISWGLRGRFFSHKRPLIRSESTKRLILLGLLSLCLTACAASPRPVVVKTSAVSLEAPVMVPCERVSDSDEDLALNGDLWALKGL</sequence>
<evidence type="ECO:0000313" key="2">
    <source>
        <dbReference type="Proteomes" id="UP000280395"/>
    </source>
</evidence>
<comment type="caution">
    <text evidence="1">The sequence shown here is derived from an EMBL/GenBank/DDBJ whole genome shotgun (WGS) entry which is preliminary data.</text>
</comment>
<accession>A0A2K4W404</accession>
<reference evidence="1 2" key="1">
    <citation type="submission" date="2018-08" db="EMBL/GenBank/DDBJ databases">
        <title>Recombination of ecologically and evolutionarily significant loci maintains genetic cohesion in the Pseudomonas syringae species complex.</title>
        <authorList>
            <person name="Dillon M."/>
            <person name="Thakur S."/>
            <person name="Almeida R.N.D."/>
            <person name="Weir B.S."/>
            <person name="Guttman D.S."/>
        </authorList>
    </citation>
    <scope>NUCLEOTIDE SEQUENCE [LARGE SCALE GENOMIC DNA]</scope>
    <source>
        <strain evidence="1 2">ICMP 14479</strain>
    </source>
</reference>
<evidence type="ECO:0000313" key="1">
    <source>
        <dbReference type="EMBL" id="RMU67011.1"/>
    </source>
</evidence>
<proteinExistence type="predicted"/>
<dbReference type="EMBL" id="RBUA01000032">
    <property type="protein sequence ID" value="RMU67011.1"/>
    <property type="molecule type" value="Genomic_DNA"/>
</dbReference>
<dbReference type="Proteomes" id="UP000280395">
    <property type="component" value="Unassembled WGS sequence"/>
</dbReference>